<sequence length="259" mass="30281">MEGTFGLCLPACLRVWLDIRCSHADLRREHLLMGLNFLQSYRPEDVACPVFKISAKNYRKWVWIIINCIANLDYIHWEDRWENWSQLVPSFTLDGTDLWVFEQSFFDKNDMSHKFKHAGLRYEIGLAIGVSKIVHVAGGVPCGSWPDIRLARHCVVPKLIKGEKPSADKGYRDGRKHFFTPIEHPSSEKNHLLNRQLKLLQARHEMVNKRFKDFRCLKEQFRHSRKQHQVVFAACANLVQLKLIEQPLLWVSYILGSQC</sequence>
<accession>A0A0H5R6T1</accession>
<organism evidence="1">
    <name type="scientific">Spongospora subterranea</name>
    <dbReference type="NCBI Taxonomy" id="70186"/>
    <lineage>
        <taxon>Eukaryota</taxon>
        <taxon>Sar</taxon>
        <taxon>Rhizaria</taxon>
        <taxon>Endomyxa</taxon>
        <taxon>Phytomyxea</taxon>
        <taxon>Plasmodiophorida</taxon>
        <taxon>Plasmodiophoridae</taxon>
        <taxon>Spongospora</taxon>
    </lineage>
</organism>
<evidence type="ECO:0008006" key="2">
    <source>
        <dbReference type="Google" id="ProtNLM"/>
    </source>
</evidence>
<protein>
    <recommendedName>
        <fullName evidence="2">DDE Tnp4 domain-containing protein</fullName>
    </recommendedName>
</protein>
<evidence type="ECO:0000313" key="1">
    <source>
        <dbReference type="EMBL" id="CRZ04004.1"/>
    </source>
</evidence>
<name>A0A0H5R6T1_9EUKA</name>
<reference evidence="1" key="1">
    <citation type="submission" date="2015-04" db="EMBL/GenBank/DDBJ databases">
        <title>The genome sequence of the plant pathogenic Rhizarian Plasmodiophora brassicae reveals insights in its biotrophic life cycle and the origin of chitin synthesis.</title>
        <authorList>
            <person name="Schwelm A."/>
            <person name="Fogelqvist J."/>
            <person name="Knaust A."/>
            <person name="Julke S."/>
            <person name="Lilja T."/>
            <person name="Dhandapani V."/>
            <person name="Bonilla-Rosso G."/>
            <person name="Karlsson M."/>
            <person name="Shevchenko A."/>
            <person name="Choi S.R."/>
            <person name="Kim H.G."/>
            <person name="Park J.Y."/>
            <person name="Lim Y.P."/>
            <person name="Ludwig-Muller J."/>
            <person name="Dixelius C."/>
        </authorList>
    </citation>
    <scope>NUCLEOTIDE SEQUENCE</scope>
    <source>
        <tissue evidence="1">Potato root galls</tissue>
    </source>
</reference>
<proteinExistence type="predicted"/>
<dbReference type="EMBL" id="HACM01003562">
    <property type="protein sequence ID" value="CRZ04004.1"/>
    <property type="molecule type" value="Transcribed_RNA"/>
</dbReference>
<dbReference type="AlphaFoldDB" id="A0A0H5R6T1"/>